<dbReference type="GO" id="GO:0006096">
    <property type="term" value="P:glycolytic process"/>
    <property type="evidence" value="ECO:0007669"/>
    <property type="project" value="UniProtKB-UniRule"/>
</dbReference>
<name>A0A1H2V861_9BACL</name>
<dbReference type="RefSeq" id="WP_040290783.1">
    <property type="nucleotide sequence ID" value="NZ_FNOJ01000010.1"/>
</dbReference>
<reference evidence="17" key="1">
    <citation type="submission" date="2016-10" db="EMBL/GenBank/DDBJ databases">
        <authorList>
            <person name="Varghese N."/>
        </authorList>
    </citation>
    <scope>NUCLEOTIDE SEQUENCE [LARGE SCALE GENOMIC DNA]</scope>
    <source>
        <strain evidence="17">DSM 12489</strain>
    </source>
</reference>
<feature type="binding site" evidence="10 13">
    <location>
        <position position="456"/>
    </location>
    <ligand>
        <name>Mn(2+)</name>
        <dbReference type="ChEBI" id="CHEBI:29035"/>
        <label>2</label>
    </ligand>
</feature>
<feature type="binding site" evidence="10 13">
    <location>
        <position position="418"/>
    </location>
    <ligand>
        <name>Mn(2+)</name>
        <dbReference type="ChEBI" id="CHEBI:29035"/>
        <label>1</label>
    </ligand>
</feature>
<dbReference type="GO" id="GO:0005829">
    <property type="term" value="C:cytosol"/>
    <property type="evidence" value="ECO:0007669"/>
    <property type="project" value="TreeGrafter"/>
</dbReference>
<dbReference type="HAMAP" id="MF_01038">
    <property type="entry name" value="GpmI"/>
    <property type="match status" value="1"/>
</dbReference>
<evidence type="ECO:0000313" key="16">
    <source>
        <dbReference type="EMBL" id="SDW64079.1"/>
    </source>
</evidence>
<dbReference type="AlphaFoldDB" id="A0A1H2V861"/>
<dbReference type="Proteomes" id="UP000182589">
    <property type="component" value="Unassembled WGS sequence"/>
</dbReference>
<evidence type="ECO:0000256" key="2">
    <source>
        <dbReference type="ARBA" id="ARBA00004798"/>
    </source>
</evidence>
<feature type="domain" description="Metalloenzyme" evidence="14">
    <location>
        <begin position="17"/>
        <end position="510"/>
    </location>
</feature>
<dbReference type="CDD" id="cd16010">
    <property type="entry name" value="iPGM"/>
    <property type="match status" value="1"/>
</dbReference>
<keyword evidence="8 10" id="KW-0413">Isomerase</keyword>
<feature type="active site" description="Phosphoserine intermediate" evidence="10 11">
    <location>
        <position position="74"/>
    </location>
</feature>
<keyword evidence="17" id="KW-1185">Reference proteome</keyword>
<feature type="binding site" evidence="10 13">
    <location>
        <position position="474"/>
    </location>
    <ligand>
        <name>Mn(2+)</name>
        <dbReference type="ChEBI" id="CHEBI:29035"/>
        <label>1</label>
    </ligand>
</feature>
<evidence type="ECO:0000256" key="10">
    <source>
        <dbReference type="HAMAP-Rule" id="MF_01038"/>
    </source>
</evidence>
<dbReference type="SUPFAM" id="SSF64158">
    <property type="entry name" value="2,3-Bisphosphoglycerate-independent phosphoglycerate mutase, substrate-binding domain"/>
    <property type="match status" value="1"/>
</dbReference>
<dbReference type="Pfam" id="PF06415">
    <property type="entry name" value="iPGM_N"/>
    <property type="match status" value="1"/>
</dbReference>
<evidence type="ECO:0000256" key="8">
    <source>
        <dbReference type="ARBA" id="ARBA00023235"/>
    </source>
</evidence>
<accession>A0A1H2V861</accession>
<dbReference type="EMBL" id="FNOJ01000010">
    <property type="protein sequence ID" value="SDW64079.1"/>
    <property type="molecule type" value="Genomic_DNA"/>
</dbReference>
<dbReference type="GO" id="GO:0004619">
    <property type="term" value="F:phosphoglycerate mutase activity"/>
    <property type="evidence" value="ECO:0007669"/>
    <property type="project" value="UniProtKB-UniRule"/>
</dbReference>
<evidence type="ECO:0000256" key="4">
    <source>
        <dbReference type="ARBA" id="ARBA00012026"/>
    </source>
</evidence>
<dbReference type="PIRSF" id="PIRSF001492">
    <property type="entry name" value="IPGAM"/>
    <property type="match status" value="1"/>
</dbReference>
<dbReference type="Pfam" id="PF01676">
    <property type="entry name" value="Metalloenzyme"/>
    <property type="match status" value="1"/>
</dbReference>
<comment type="subunit">
    <text evidence="10">Monomer.</text>
</comment>
<evidence type="ECO:0000256" key="5">
    <source>
        <dbReference type="ARBA" id="ARBA00022723"/>
    </source>
</evidence>
<dbReference type="GO" id="GO:0030145">
    <property type="term" value="F:manganese ion binding"/>
    <property type="evidence" value="ECO:0007669"/>
    <property type="project" value="UniProtKB-UniRule"/>
</dbReference>
<feature type="binding site" evidence="10 13">
    <location>
        <position position="24"/>
    </location>
    <ligand>
        <name>Mn(2+)</name>
        <dbReference type="ChEBI" id="CHEBI:29035"/>
        <label>2</label>
    </ligand>
</feature>
<dbReference type="EC" id="5.4.2.12" evidence="4 10"/>
<evidence type="ECO:0000259" key="15">
    <source>
        <dbReference type="Pfam" id="PF06415"/>
    </source>
</evidence>
<dbReference type="InterPro" id="IPR011258">
    <property type="entry name" value="BPG-indep_PGM_N"/>
</dbReference>
<comment type="similarity">
    <text evidence="3 10">Belongs to the BPG-independent phosphoglycerate mutase family.</text>
</comment>
<evidence type="ECO:0000256" key="11">
    <source>
        <dbReference type="PIRSR" id="PIRSR001492-1"/>
    </source>
</evidence>
<feature type="binding site" evidence="10 12">
    <location>
        <position position="347"/>
    </location>
    <ligand>
        <name>substrate</name>
    </ligand>
</feature>
<protein>
    <recommendedName>
        <fullName evidence="9 10">2,3-bisphosphoglycerate-independent phosphoglycerate mutase</fullName>
        <shortName evidence="10">BPG-independent PGAM</shortName>
        <shortName evidence="10">Phosphoglyceromutase</shortName>
        <shortName evidence="10">iPGM</shortName>
        <ecNumber evidence="4 10">5.4.2.12</ecNumber>
    </recommendedName>
</protein>
<gene>
    <name evidence="10" type="primary">gpmI</name>
    <name evidence="16" type="ORF">SAMN04489725_11022</name>
</gene>
<dbReference type="PANTHER" id="PTHR31637:SF0">
    <property type="entry name" value="2,3-BISPHOSPHOGLYCERATE-INDEPENDENT PHOSPHOGLYCERATE MUTASE"/>
    <property type="match status" value="1"/>
</dbReference>
<dbReference type="InterPro" id="IPR017850">
    <property type="entry name" value="Alkaline_phosphatase_core_sf"/>
</dbReference>
<feature type="binding site" evidence="10 13">
    <location>
        <position position="455"/>
    </location>
    <ligand>
        <name>Mn(2+)</name>
        <dbReference type="ChEBI" id="CHEBI:29035"/>
        <label>2</label>
    </ligand>
</feature>
<feature type="binding site" evidence="10 12">
    <location>
        <position position="197"/>
    </location>
    <ligand>
        <name>substrate</name>
    </ligand>
</feature>
<dbReference type="STRING" id="89784.SAMN04489725_11022"/>
<comment type="function">
    <text evidence="10">Catalyzes the interconversion of 2-phosphoglycerate and 3-phosphoglycerate.</text>
</comment>
<evidence type="ECO:0000256" key="3">
    <source>
        <dbReference type="ARBA" id="ARBA00008819"/>
    </source>
</evidence>
<feature type="binding site" evidence="10 13">
    <location>
        <position position="414"/>
    </location>
    <ligand>
        <name>Mn(2+)</name>
        <dbReference type="ChEBI" id="CHEBI:29035"/>
        <label>1</label>
    </ligand>
</feature>
<evidence type="ECO:0000259" key="14">
    <source>
        <dbReference type="Pfam" id="PF01676"/>
    </source>
</evidence>
<proteinExistence type="inferred from homology"/>
<evidence type="ECO:0000256" key="12">
    <source>
        <dbReference type="PIRSR" id="PIRSR001492-2"/>
    </source>
</evidence>
<dbReference type="UniPathway" id="UPA00109">
    <property type="reaction ID" value="UER00186"/>
</dbReference>
<dbReference type="InterPro" id="IPR005995">
    <property type="entry name" value="Pgm_bpd_ind"/>
</dbReference>
<feature type="binding site" evidence="10 12">
    <location>
        <begin position="165"/>
        <end position="166"/>
    </location>
    <ligand>
        <name>substrate</name>
    </ligand>
</feature>
<dbReference type="NCBIfam" id="TIGR01307">
    <property type="entry name" value="pgm_bpd_ind"/>
    <property type="match status" value="1"/>
</dbReference>
<evidence type="ECO:0000256" key="9">
    <source>
        <dbReference type="ARBA" id="ARBA00071648"/>
    </source>
</evidence>
<evidence type="ECO:0000256" key="13">
    <source>
        <dbReference type="PIRSR" id="PIRSR001492-3"/>
    </source>
</evidence>
<evidence type="ECO:0000256" key="1">
    <source>
        <dbReference type="ARBA" id="ARBA00000370"/>
    </source>
</evidence>
<dbReference type="InterPro" id="IPR006124">
    <property type="entry name" value="Metalloenzyme"/>
</dbReference>
<dbReference type="GO" id="GO:0006007">
    <property type="term" value="P:glucose catabolic process"/>
    <property type="evidence" value="ECO:0007669"/>
    <property type="project" value="InterPro"/>
</dbReference>
<dbReference type="SUPFAM" id="SSF53649">
    <property type="entry name" value="Alkaline phosphatase-like"/>
    <property type="match status" value="1"/>
</dbReference>
<organism evidence="16 17">
    <name type="scientific">Alicyclobacillus hesperidum</name>
    <dbReference type="NCBI Taxonomy" id="89784"/>
    <lineage>
        <taxon>Bacteria</taxon>
        <taxon>Bacillati</taxon>
        <taxon>Bacillota</taxon>
        <taxon>Bacilli</taxon>
        <taxon>Bacillales</taxon>
        <taxon>Alicyclobacillaceae</taxon>
        <taxon>Alicyclobacillus</taxon>
    </lineage>
</organism>
<dbReference type="FunFam" id="3.40.1450.10:FF:000001">
    <property type="entry name" value="2,3-bisphosphoglycerate-independent phosphoglycerate mutase"/>
    <property type="match status" value="1"/>
</dbReference>
<evidence type="ECO:0000256" key="6">
    <source>
        <dbReference type="ARBA" id="ARBA00023152"/>
    </source>
</evidence>
<dbReference type="InterPro" id="IPR036646">
    <property type="entry name" value="PGAM_B_sf"/>
</dbReference>
<feature type="binding site" evidence="10 13">
    <location>
        <position position="74"/>
    </location>
    <ligand>
        <name>Mn(2+)</name>
        <dbReference type="ChEBI" id="CHEBI:29035"/>
        <label>2</label>
    </ligand>
</feature>
<dbReference type="PANTHER" id="PTHR31637">
    <property type="entry name" value="2,3-BISPHOSPHOGLYCERATE-INDEPENDENT PHOSPHOGLYCERATE MUTASE"/>
    <property type="match status" value="1"/>
</dbReference>
<feature type="binding site" evidence="10 12">
    <location>
        <position position="203"/>
    </location>
    <ligand>
        <name>substrate</name>
    </ligand>
</feature>
<keyword evidence="6 10" id="KW-0324">Glycolysis</keyword>
<dbReference type="Gene3D" id="3.40.1450.10">
    <property type="entry name" value="BPG-independent phosphoglycerate mutase, domain B"/>
    <property type="match status" value="1"/>
</dbReference>
<comment type="catalytic activity">
    <reaction evidence="1 10">
        <text>(2R)-2-phosphoglycerate = (2R)-3-phosphoglycerate</text>
        <dbReference type="Rhea" id="RHEA:15901"/>
        <dbReference type="ChEBI" id="CHEBI:58272"/>
        <dbReference type="ChEBI" id="CHEBI:58289"/>
        <dbReference type="EC" id="5.4.2.12"/>
    </reaction>
</comment>
<dbReference type="Gene3D" id="3.40.720.10">
    <property type="entry name" value="Alkaline Phosphatase, subunit A"/>
    <property type="match status" value="1"/>
</dbReference>
<evidence type="ECO:0000256" key="7">
    <source>
        <dbReference type="ARBA" id="ARBA00023211"/>
    </source>
</evidence>
<feature type="domain" description="BPG-independent PGAM N-terminal" evidence="15">
    <location>
        <begin position="94"/>
        <end position="310"/>
    </location>
</feature>
<keyword evidence="5 10" id="KW-0479">Metal-binding</keyword>
<comment type="pathway">
    <text evidence="2 10">Carbohydrate degradation; glycolysis; pyruvate from D-glyceraldehyde 3-phosphate: step 3/5.</text>
</comment>
<evidence type="ECO:0000313" key="17">
    <source>
        <dbReference type="Proteomes" id="UP000182589"/>
    </source>
</evidence>
<comment type="cofactor">
    <cofactor evidence="10">
        <name>Mn(2+)</name>
        <dbReference type="ChEBI" id="CHEBI:29035"/>
    </cofactor>
    <text evidence="10">Binds 2 manganese ions per subunit.</text>
</comment>
<feature type="binding site" evidence="10 12">
    <location>
        <position position="135"/>
    </location>
    <ligand>
        <name>substrate</name>
    </ligand>
</feature>
<keyword evidence="7 10" id="KW-0464">Manganese</keyword>
<sequence>MADAAFARRSRPSGKGPVALIILDGFGLNPVHEGNAVYLAKTPTFDHLWQTYPHTQLQASGEAVGLPEGQFGNSEVGHSNIGAGRVLYQDLTKITKAIRDGDFYQNEVLKRAMNAAVRKNKTLHLCGLVSDGGVHSHIDHLLALLRMAAGLNVQKVAVHAFLDGRDTSPKTGAGFIRQVESLMADLGIGQIATVVGRYYAMDRDRRWERVAKAYNAMVHAEGEQVTDLVQAVEKSYANDVTDEFVLPIVHVDAQGKPVATVEDGDSLIFFNFRPDRAIQLSQAFTDSEFHGFDRGANPPSVHFVSMTKYSDTVGGEIAFPPDSPHDTYGEVVSRAGLTQLRIAETEKFPHVTFFFSGGQEAEFPGEERILIPSPKVATYDLKPEMSAYEVAEAAANRMRSGEIDTMILNFANPDMVGHTGSLEAAIKACEAVDECLKTVLDAIAAVDGVAIVTADHGNADVMVFPDTHEVCTTHTTNPVPCIVTLPGVKLRADGILADLAPTLLDLLGVQQPPAMTGKSLIVK</sequence>
<feature type="binding site" evidence="10 12">
    <location>
        <begin position="273"/>
        <end position="276"/>
    </location>
    <ligand>
        <name>substrate</name>
    </ligand>
</feature>